<organism evidence="2">
    <name type="scientific">Oryza barthii</name>
    <dbReference type="NCBI Taxonomy" id="65489"/>
    <lineage>
        <taxon>Eukaryota</taxon>
        <taxon>Viridiplantae</taxon>
        <taxon>Streptophyta</taxon>
        <taxon>Embryophyta</taxon>
        <taxon>Tracheophyta</taxon>
        <taxon>Spermatophyta</taxon>
        <taxon>Magnoliopsida</taxon>
        <taxon>Liliopsida</taxon>
        <taxon>Poales</taxon>
        <taxon>Poaceae</taxon>
        <taxon>BOP clade</taxon>
        <taxon>Oryzoideae</taxon>
        <taxon>Oryzeae</taxon>
        <taxon>Oryzinae</taxon>
        <taxon>Oryza</taxon>
    </lineage>
</organism>
<feature type="compositionally biased region" description="Polar residues" evidence="1">
    <location>
        <begin position="26"/>
        <end position="47"/>
    </location>
</feature>
<evidence type="ECO:0000256" key="1">
    <source>
        <dbReference type="SAM" id="MobiDB-lite"/>
    </source>
</evidence>
<accession>A0A0D3EP25</accession>
<dbReference type="InterPro" id="IPR028322">
    <property type="entry name" value="PNRC-like_rgn"/>
</dbReference>
<sequence length="117" mass="12642">MATEVLRPHNVLLPSPAQRRIRATAATHQRTANNHQSDARTKPTTAGSRRHQGRGSSAARKAAARPVAVEVYAGPAFSVSPEPSSLPLPQFPFRKAAVTAAVDDAATRDLRRMLRLE</sequence>
<keyword evidence="3" id="KW-1185">Reference proteome</keyword>
<dbReference type="Pfam" id="PF15365">
    <property type="entry name" value="PNRC"/>
    <property type="match status" value="1"/>
</dbReference>
<dbReference type="PANTHER" id="PTHR33670:SF25">
    <property type="entry name" value="OS01G0384800 PROTEIN"/>
    <property type="match status" value="1"/>
</dbReference>
<dbReference type="Proteomes" id="UP000026960">
    <property type="component" value="Chromosome 1"/>
</dbReference>
<dbReference type="eggNOG" id="ENOG502S65G">
    <property type="taxonomic scope" value="Eukaryota"/>
</dbReference>
<dbReference type="AlphaFoldDB" id="A0A0D3EP25"/>
<name>A0A0D3EP25_9ORYZ</name>
<dbReference type="GO" id="GO:0016071">
    <property type="term" value="P:mRNA metabolic process"/>
    <property type="evidence" value="ECO:0007669"/>
    <property type="project" value="UniProtKB-ARBA"/>
</dbReference>
<dbReference type="PANTHER" id="PTHR33670">
    <property type="entry name" value="SPLICING FACTOR, PROLINE- AND GLUTAMINE-RICH-LIKE"/>
    <property type="match status" value="1"/>
</dbReference>
<proteinExistence type="predicted"/>
<dbReference type="Gramene" id="OBART01G16350.1">
    <property type="protein sequence ID" value="OBART01G16350.1"/>
    <property type="gene ID" value="OBART01G16350"/>
</dbReference>
<reference evidence="2" key="2">
    <citation type="submission" date="2015-03" db="UniProtKB">
        <authorList>
            <consortium name="EnsemblPlants"/>
        </authorList>
    </citation>
    <scope>IDENTIFICATION</scope>
</reference>
<protein>
    <submittedName>
        <fullName evidence="2">Uncharacterized protein</fullName>
    </submittedName>
</protein>
<reference evidence="2" key="1">
    <citation type="journal article" date="2009" name="Rice">
        <title>De Novo Next Generation Sequencing of Plant Genomes.</title>
        <authorList>
            <person name="Rounsley S."/>
            <person name="Marri P.R."/>
            <person name="Yu Y."/>
            <person name="He R."/>
            <person name="Sisneros N."/>
            <person name="Goicoechea J.L."/>
            <person name="Lee S.J."/>
            <person name="Angelova A."/>
            <person name="Kudrna D."/>
            <person name="Luo M."/>
            <person name="Affourtit J."/>
            <person name="Desany B."/>
            <person name="Knight J."/>
            <person name="Niazi F."/>
            <person name="Egholm M."/>
            <person name="Wing R.A."/>
        </authorList>
    </citation>
    <scope>NUCLEOTIDE SEQUENCE [LARGE SCALE GENOMIC DNA]</scope>
    <source>
        <strain evidence="2">cv. IRGC 105608</strain>
    </source>
</reference>
<dbReference type="PaxDb" id="65489-OBART01G16350.1"/>
<dbReference type="HOGENOM" id="CLU_079218_1_0_1"/>
<dbReference type="EnsemblPlants" id="OBART01G16350.1">
    <property type="protein sequence ID" value="OBART01G16350.1"/>
    <property type="gene ID" value="OBART01G16350"/>
</dbReference>
<evidence type="ECO:0000313" key="2">
    <source>
        <dbReference type="EnsemblPlants" id="OBART01G16350.1"/>
    </source>
</evidence>
<evidence type="ECO:0000313" key="3">
    <source>
        <dbReference type="Proteomes" id="UP000026960"/>
    </source>
</evidence>
<feature type="region of interest" description="Disordered" evidence="1">
    <location>
        <begin position="23"/>
        <end position="62"/>
    </location>
</feature>
<dbReference type="STRING" id="65489.A0A0D3EP25"/>